<dbReference type="InterPro" id="IPR052929">
    <property type="entry name" value="RNase_H-like_EbsB-rel"/>
</dbReference>
<dbReference type="SUPFAM" id="SSF53098">
    <property type="entry name" value="Ribonuclease H-like"/>
    <property type="match status" value="1"/>
</dbReference>
<feature type="domain" description="RNase H type-1" evidence="2">
    <location>
        <begin position="337"/>
        <end position="458"/>
    </location>
</feature>
<feature type="compositionally biased region" description="Basic and acidic residues" evidence="1">
    <location>
        <begin position="146"/>
        <end position="164"/>
    </location>
</feature>
<dbReference type="InterPro" id="IPR025836">
    <property type="entry name" value="Zn_knuckle_CX2CX4HX4C"/>
</dbReference>
<dbReference type="AlphaFoldDB" id="B9GCT3"/>
<dbReference type="Pfam" id="PF14392">
    <property type="entry name" value="zf-CCHC_4"/>
    <property type="match status" value="1"/>
</dbReference>
<name>B9GCT3_ORYSJ</name>
<dbReference type="Pfam" id="PF13456">
    <property type="entry name" value="RVT_3"/>
    <property type="match status" value="1"/>
</dbReference>
<dbReference type="PANTHER" id="PTHR47074">
    <property type="entry name" value="BNAC02G40300D PROTEIN"/>
    <property type="match status" value="1"/>
</dbReference>
<dbReference type="InterPro" id="IPR044730">
    <property type="entry name" value="RNase_H-like_dom_plant"/>
</dbReference>
<dbReference type="Proteomes" id="UP000007752">
    <property type="component" value="Chromosome 12"/>
</dbReference>
<sequence>MPFGMMNKVTGKAITNEVGEFIQMEAEEDGTAVGQFLHIKIRLDIRKPLMRGVTLCVGEGKKEIWCPLVYEFLPDFCYTCGIIGHTDKVCGVKLKEGEEQQFSKKLRFIPEKKKWEDGHNVGSRGSKGFYQCKVEDGSSMGSDGPSWRKEKSVSKDGGDAKRVDEEEVTSPVKKQSGSCNPCRSKKCLVLSKKEKDRGSVEGLGDRGQLCSGNGRDKDDEGEMQAHQTEFVKHVLREINMESLRAELEERVSGREVMERIWAQCTRNGTIAIILLWLWWGERNRVREGEQRRTAAELAFMATTQTEEFLKIHQKEKKQKLGAPGKWSKPDMGVMKINSDGAFDPNNRKGGWGFIIRDHLGMVIKAGAGRTHVLLDAFHAEVLACAAGIKAANECGLQRVEAETDSLMLKMAMEDNSYALSALGGIICEMKNFVNTNFRSFSVKYCPRGCNKVAHALAALGCNDHLQNTLSWDDVPSEVAELVTSDITESISYWKMFSMSKKI</sequence>
<dbReference type="InterPro" id="IPR002156">
    <property type="entry name" value="RNaseH_domain"/>
</dbReference>
<dbReference type="PANTHER" id="PTHR47074:SF70">
    <property type="entry name" value="OS07G0513450 PROTEIN"/>
    <property type="match status" value="1"/>
</dbReference>
<dbReference type="InterPro" id="IPR012337">
    <property type="entry name" value="RNaseH-like_sf"/>
</dbReference>
<feature type="domain" description="Zinc knuckle CX2CX4HX4C" evidence="3">
    <location>
        <begin position="43"/>
        <end position="90"/>
    </location>
</feature>
<evidence type="ECO:0000259" key="2">
    <source>
        <dbReference type="Pfam" id="PF13456"/>
    </source>
</evidence>
<reference evidence="4" key="2">
    <citation type="submission" date="2008-12" db="EMBL/GenBank/DDBJ databases">
        <title>Improved gene annotation of the rice (Oryza sativa) genomes.</title>
        <authorList>
            <person name="Wang J."/>
            <person name="Li R."/>
            <person name="Fan W."/>
            <person name="Huang Q."/>
            <person name="Zhang J."/>
            <person name="Zhou Y."/>
            <person name="Hu Y."/>
            <person name="Zi S."/>
            <person name="Li J."/>
            <person name="Ni P."/>
            <person name="Zheng H."/>
            <person name="Zhang Y."/>
            <person name="Zhao M."/>
            <person name="Hao Q."/>
            <person name="McDermott J."/>
            <person name="Samudrala R."/>
            <person name="Kristiansen K."/>
            <person name="Wong G.K.-S."/>
        </authorList>
    </citation>
    <scope>NUCLEOTIDE SEQUENCE</scope>
</reference>
<organism evidence="4">
    <name type="scientific">Oryza sativa subsp. japonica</name>
    <name type="common">Rice</name>
    <dbReference type="NCBI Taxonomy" id="39947"/>
    <lineage>
        <taxon>Eukaryota</taxon>
        <taxon>Viridiplantae</taxon>
        <taxon>Streptophyta</taxon>
        <taxon>Embryophyta</taxon>
        <taxon>Tracheophyta</taxon>
        <taxon>Spermatophyta</taxon>
        <taxon>Magnoliopsida</taxon>
        <taxon>Liliopsida</taxon>
        <taxon>Poales</taxon>
        <taxon>Poaceae</taxon>
        <taxon>BOP clade</taxon>
        <taxon>Oryzoideae</taxon>
        <taxon>Oryzeae</taxon>
        <taxon>Oryzinae</taxon>
        <taxon>Oryza</taxon>
        <taxon>Oryza sativa</taxon>
    </lineage>
</organism>
<evidence type="ECO:0000313" key="4">
    <source>
        <dbReference type="EMBL" id="EEE53090.1"/>
    </source>
</evidence>
<evidence type="ECO:0000259" key="3">
    <source>
        <dbReference type="Pfam" id="PF14392"/>
    </source>
</evidence>
<evidence type="ECO:0000256" key="1">
    <source>
        <dbReference type="SAM" id="MobiDB-lite"/>
    </source>
</evidence>
<dbReference type="GO" id="GO:0003676">
    <property type="term" value="F:nucleic acid binding"/>
    <property type="evidence" value="ECO:0007669"/>
    <property type="project" value="InterPro"/>
</dbReference>
<evidence type="ECO:0008006" key="5">
    <source>
        <dbReference type="Google" id="ProtNLM"/>
    </source>
</evidence>
<dbReference type="EMBL" id="CM000149">
    <property type="protein sequence ID" value="EEE53090.1"/>
    <property type="molecule type" value="Genomic_DNA"/>
</dbReference>
<feature type="region of interest" description="Disordered" evidence="1">
    <location>
        <begin position="136"/>
        <end position="175"/>
    </location>
</feature>
<gene>
    <name evidence="4" type="ORF">OsJ_35851</name>
</gene>
<feature type="region of interest" description="Disordered" evidence="1">
    <location>
        <begin position="198"/>
        <end position="223"/>
    </location>
</feature>
<dbReference type="Gene3D" id="3.30.420.10">
    <property type="entry name" value="Ribonuclease H-like superfamily/Ribonuclease H"/>
    <property type="match status" value="1"/>
</dbReference>
<dbReference type="CDD" id="cd06222">
    <property type="entry name" value="RNase_H_like"/>
    <property type="match status" value="1"/>
</dbReference>
<reference evidence="4" key="1">
    <citation type="journal article" date="2005" name="PLoS Biol.">
        <title>The genomes of Oryza sativa: a history of duplications.</title>
        <authorList>
            <person name="Yu J."/>
            <person name="Wang J."/>
            <person name="Lin W."/>
            <person name="Li S."/>
            <person name="Li H."/>
            <person name="Zhou J."/>
            <person name="Ni P."/>
            <person name="Dong W."/>
            <person name="Hu S."/>
            <person name="Zeng C."/>
            <person name="Zhang J."/>
            <person name="Zhang Y."/>
            <person name="Li R."/>
            <person name="Xu Z."/>
            <person name="Li S."/>
            <person name="Li X."/>
            <person name="Zheng H."/>
            <person name="Cong L."/>
            <person name="Lin L."/>
            <person name="Yin J."/>
            <person name="Geng J."/>
            <person name="Li G."/>
            <person name="Shi J."/>
            <person name="Liu J."/>
            <person name="Lv H."/>
            <person name="Li J."/>
            <person name="Wang J."/>
            <person name="Deng Y."/>
            <person name="Ran L."/>
            <person name="Shi X."/>
            <person name="Wang X."/>
            <person name="Wu Q."/>
            <person name="Li C."/>
            <person name="Ren X."/>
            <person name="Wang J."/>
            <person name="Wang X."/>
            <person name="Li D."/>
            <person name="Liu D."/>
            <person name="Zhang X."/>
            <person name="Ji Z."/>
            <person name="Zhao W."/>
            <person name="Sun Y."/>
            <person name="Zhang Z."/>
            <person name="Bao J."/>
            <person name="Han Y."/>
            <person name="Dong L."/>
            <person name="Ji J."/>
            <person name="Chen P."/>
            <person name="Wu S."/>
            <person name="Liu J."/>
            <person name="Xiao Y."/>
            <person name="Bu D."/>
            <person name="Tan J."/>
            <person name="Yang L."/>
            <person name="Ye C."/>
            <person name="Zhang J."/>
            <person name="Xu J."/>
            <person name="Zhou Y."/>
            <person name="Yu Y."/>
            <person name="Zhang B."/>
            <person name="Zhuang S."/>
            <person name="Wei H."/>
            <person name="Liu B."/>
            <person name="Lei M."/>
            <person name="Yu H."/>
            <person name="Li Y."/>
            <person name="Xu H."/>
            <person name="Wei S."/>
            <person name="He X."/>
            <person name="Fang L."/>
            <person name="Zhang Z."/>
            <person name="Zhang Y."/>
            <person name="Huang X."/>
            <person name="Su Z."/>
            <person name="Tong W."/>
            <person name="Li J."/>
            <person name="Tong Z."/>
            <person name="Li S."/>
            <person name="Ye J."/>
            <person name="Wang L."/>
            <person name="Fang L."/>
            <person name="Lei T."/>
            <person name="Chen C."/>
            <person name="Chen H."/>
            <person name="Xu Z."/>
            <person name="Li H."/>
            <person name="Huang H."/>
            <person name="Zhang F."/>
            <person name="Xu H."/>
            <person name="Li N."/>
            <person name="Zhao C."/>
            <person name="Li S."/>
            <person name="Dong L."/>
            <person name="Huang Y."/>
            <person name="Li L."/>
            <person name="Xi Y."/>
            <person name="Qi Q."/>
            <person name="Li W."/>
            <person name="Zhang B."/>
            <person name="Hu W."/>
            <person name="Zhang Y."/>
            <person name="Tian X."/>
            <person name="Jiao Y."/>
            <person name="Liang X."/>
            <person name="Jin J."/>
            <person name="Gao L."/>
            <person name="Zheng W."/>
            <person name="Hao B."/>
            <person name="Liu S."/>
            <person name="Wang W."/>
            <person name="Yuan L."/>
            <person name="Cao M."/>
            <person name="McDermott J."/>
            <person name="Samudrala R."/>
            <person name="Wang J."/>
            <person name="Wong G.K."/>
            <person name="Yang H."/>
        </authorList>
    </citation>
    <scope>NUCLEOTIDE SEQUENCE [LARGE SCALE GENOMIC DNA]</scope>
</reference>
<protein>
    <recommendedName>
        <fullName evidence="5">CCHC-type domain-containing protein</fullName>
    </recommendedName>
</protein>
<dbReference type="InterPro" id="IPR036397">
    <property type="entry name" value="RNaseH_sf"/>
</dbReference>
<proteinExistence type="predicted"/>
<accession>B9GCT3</accession>
<dbReference type="GO" id="GO:0004523">
    <property type="term" value="F:RNA-DNA hybrid ribonuclease activity"/>
    <property type="evidence" value="ECO:0007669"/>
    <property type="project" value="InterPro"/>
</dbReference>